<sequence length="398" mass="45041">MSDTLIITFQSQLSIVMETILKSAMFEITKLVEDSFVEEVGHAKQEVELLMRRLQFYESKLKERERRVRCVDCGKATANDERTTEPPAELLSGADTLCFSLSLREQSGKRPPLSEVRRSAESLDSCAPTETHTLTQKKANTLEPSGKQDTTVQIPQHVLQKFLPSAAVTGIHEEHCASSKPRESHPKTPGIDFTPSKEIDLTQSRLTQSSAEEDEGGERASSPPCPAVKSEHEPDPVPIKEEEEMLPVWDCTDDSGPGESHQNHRDIGGSWNREETQLPQKAPLNPPAELVKVHPMSRQRTFSVVAREILTQFQVWQRACYSRNIEWGPITAKIISALPYLSGREAEVIVRCTKMLHNRRDYLRRRAKDAFLERNAFPVAQRYLVQLQRGDIIQHMNL</sequence>
<accession>A0AAR2IZP0</accession>
<feature type="compositionally biased region" description="Polar residues" evidence="2">
    <location>
        <begin position="128"/>
        <end position="151"/>
    </location>
</feature>
<dbReference type="RefSeq" id="XP_017565634.1">
    <property type="nucleotide sequence ID" value="XM_017710145.2"/>
</dbReference>
<dbReference type="AlphaFoldDB" id="A0AAR2IZP0"/>
<dbReference type="GeneTree" id="ENSGT01060000250318"/>
<dbReference type="Ensembl" id="ENSPNAT00000085893.1">
    <property type="protein sequence ID" value="ENSPNAP00000045175.1"/>
    <property type="gene ID" value="ENSPNAG00000033646.1"/>
</dbReference>
<name>A0AAR2IZP0_PYGNA</name>
<reference evidence="3 4" key="1">
    <citation type="submission" date="2020-10" db="EMBL/GenBank/DDBJ databases">
        <title>Pygocentrus nattereri (red-bellied piranha) genome, fPygNat1, primary haplotype.</title>
        <authorList>
            <person name="Myers G."/>
            <person name="Meyer A."/>
            <person name="Karagic N."/>
            <person name="Pippel M."/>
            <person name="Winkler S."/>
            <person name="Tracey A."/>
            <person name="Wood J."/>
            <person name="Formenti G."/>
            <person name="Howe K."/>
            <person name="Fedrigo O."/>
            <person name="Jarvis E.D."/>
        </authorList>
    </citation>
    <scope>NUCLEOTIDE SEQUENCE [LARGE SCALE GENOMIC DNA]</scope>
</reference>
<keyword evidence="4" id="KW-1185">Reference proteome</keyword>
<feature type="compositionally biased region" description="Polar residues" evidence="2">
    <location>
        <begin position="201"/>
        <end position="210"/>
    </location>
</feature>
<dbReference type="GeneID" id="108434775"/>
<feature type="compositionally biased region" description="Basic and acidic residues" evidence="2">
    <location>
        <begin position="229"/>
        <end position="240"/>
    </location>
</feature>
<keyword evidence="1" id="KW-0175">Coiled coil</keyword>
<proteinExistence type="predicted"/>
<reference evidence="3" key="2">
    <citation type="submission" date="2025-08" db="UniProtKB">
        <authorList>
            <consortium name="Ensembl"/>
        </authorList>
    </citation>
    <scope>IDENTIFICATION</scope>
</reference>
<organism evidence="3 4">
    <name type="scientific">Pygocentrus nattereri</name>
    <name type="common">Red-bellied piranha</name>
    <dbReference type="NCBI Taxonomy" id="42514"/>
    <lineage>
        <taxon>Eukaryota</taxon>
        <taxon>Metazoa</taxon>
        <taxon>Chordata</taxon>
        <taxon>Craniata</taxon>
        <taxon>Vertebrata</taxon>
        <taxon>Euteleostomi</taxon>
        <taxon>Actinopterygii</taxon>
        <taxon>Neopterygii</taxon>
        <taxon>Teleostei</taxon>
        <taxon>Ostariophysi</taxon>
        <taxon>Characiformes</taxon>
        <taxon>Characoidei</taxon>
        <taxon>Pygocentrus</taxon>
    </lineage>
</organism>
<evidence type="ECO:0000256" key="1">
    <source>
        <dbReference type="SAM" id="Coils"/>
    </source>
</evidence>
<dbReference type="RefSeq" id="XP_017565635.1">
    <property type="nucleotide sequence ID" value="XM_017710146.2"/>
</dbReference>
<feature type="region of interest" description="Disordered" evidence="2">
    <location>
        <begin position="173"/>
        <end position="241"/>
    </location>
</feature>
<evidence type="ECO:0000256" key="2">
    <source>
        <dbReference type="SAM" id="MobiDB-lite"/>
    </source>
</evidence>
<feature type="region of interest" description="Disordered" evidence="2">
    <location>
        <begin position="109"/>
        <end position="151"/>
    </location>
</feature>
<feature type="compositionally biased region" description="Basic and acidic residues" evidence="2">
    <location>
        <begin position="173"/>
        <end position="186"/>
    </location>
</feature>
<dbReference type="Proteomes" id="UP001501920">
    <property type="component" value="Chromosome 5"/>
</dbReference>
<evidence type="ECO:0000313" key="3">
    <source>
        <dbReference type="Ensembl" id="ENSPNAP00000045175.1"/>
    </source>
</evidence>
<evidence type="ECO:0000313" key="4">
    <source>
        <dbReference type="Proteomes" id="UP001501920"/>
    </source>
</evidence>
<protein>
    <submittedName>
        <fullName evidence="3">Si:ch73-109d9.1</fullName>
    </submittedName>
</protein>
<reference evidence="3" key="3">
    <citation type="submission" date="2025-09" db="UniProtKB">
        <authorList>
            <consortium name="Ensembl"/>
        </authorList>
    </citation>
    <scope>IDENTIFICATION</scope>
</reference>
<feature type="coiled-coil region" evidence="1">
    <location>
        <begin position="40"/>
        <end position="67"/>
    </location>
</feature>